<dbReference type="AlphaFoldDB" id="A0A6I2UCH6"/>
<dbReference type="InterPro" id="IPR007337">
    <property type="entry name" value="RelB/DinJ"/>
</dbReference>
<evidence type="ECO:0000256" key="1">
    <source>
        <dbReference type="ARBA" id="ARBA00010562"/>
    </source>
</evidence>
<evidence type="ECO:0000313" key="4">
    <source>
        <dbReference type="Proteomes" id="UP000433181"/>
    </source>
</evidence>
<accession>A0A6I2UCH6</accession>
<comment type="similarity">
    <text evidence="1">Belongs to the RelB/DinJ antitoxin family.</text>
</comment>
<dbReference type="GO" id="GO:0000987">
    <property type="term" value="F:cis-regulatory region sequence-specific DNA binding"/>
    <property type="evidence" value="ECO:0007669"/>
    <property type="project" value="InterPro"/>
</dbReference>
<evidence type="ECO:0000256" key="2">
    <source>
        <dbReference type="ARBA" id="ARBA00022649"/>
    </source>
</evidence>
<dbReference type="Gene3D" id="1.10.1220.10">
    <property type="entry name" value="Met repressor-like"/>
    <property type="match status" value="1"/>
</dbReference>
<dbReference type="GO" id="GO:0006355">
    <property type="term" value="P:regulation of DNA-templated transcription"/>
    <property type="evidence" value="ECO:0007669"/>
    <property type="project" value="InterPro"/>
</dbReference>
<gene>
    <name evidence="3" type="ORF">FYJ84_00555</name>
</gene>
<dbReference type="GO" id="GO:0015643">
    <property type="term" value="F:toxic substance binding"/>
    <property type="evidence" value="ECO:0007669"/>
    <property type="project" value="InterPro"/>
</dbReference>
<sequence length="92" mass="10527">MPVKAATSMVQFRMDTNLKEQSEEIFKKLGLTMTSAFTIFAQSVVNHRKIPFEISLPEETPNYATKAAMEEFYDAKMVAEPGAEYLAKRFQR</sequence>
<dbReference type="RefSeq" id="WP_154405063.1">
    <property type="nucleotide sequence ID" value="NZ_VUNR01000001.1"/>
</dbReference>
<dbReference type="NCBIfam" id="TIGR02384">
    <property type="entry name" value="RelB_DinJ"/>
    <property type="match status" value="1"/>
</dbReference>
<name>A0A6I2UCH6_9FIRM</name>
<dbReference type="GeneID" id="96777399"/>
<comment type="caution">
    <text evidence="3">The sequence shown here is derived from an EMBL/GenBank/DDBJ whole genome shotgun (WGS) entry which is preliminary data.</text>
</comment>
<dbReference type="PIRSF" id="PIRSF003108">
    <property type="entry name" value="DinJ"/>
    <property type="match status" value="1"/>
</dbReference>
<dbReference type="GO" id="GO:0006351">
    <property type="term" value="P:DNA-templated transcription"/>
    <property type="evidence" value="ECO:0007669"/>
    <property type="project" value="TreeGrafter"/>
</dbReference>
<keyword evidence="2" id="KW-1277">Toxin-antitoxin system</keyword>
<dbReference type="InterPro" id="IPR026262">
    <property type="entry name" value="DinJ"/>
</dbReference>
<dbReference type="InterPro" id="IPR013321">
    <property type="entry name" value="Arc_rbn_hlx_hlx"/>
</dbReference>
<dbReference type="Proteomes" id="UP000433181">
    <property type="component" value="Unassembled WGS sequence"/>
</dbReference>
<organism evidence="3 4">
    <name type="scientific">Anaerovibrio slackiae</name>
    <dbReference type="NCBI Taxonomy" id="2652309"/>
    <lineage>
        <taxon>Bacteria</taxon>
        <taxon>Bacillati</taxon>
        <taxon>Bacillota</taxon>
        <taxon>Negativicutes</taxon>
        <taxon>Selenomonadales</taxon>
        <taxon>Selenomonadaceae</taxon>
        <taxon>Anaerovibrio</taxon>
    </lineage>
</organism>
<dbReference type="EMBL" id="VUNR01000001">
    <property type="protein sequence ID" value="MSU07489.1"/>
    <property type="molecule type" value="Genomic_DNA"/>
</dbReference>
<dbReference type="PANTHER" id="PTHR38781">
    <property type="entry name" value="ANTITOXIN DINJ-RELATED"/>
    <property type="match status" value="1"/>
</dbReference>
<dbReference type="GO" id="GO:0044010">
    <property type="term" value="P:single-species biofilm formation"/>
    <property type="evidence" value="ECO:0007669"/>
    <property type="project" value="InterPro"/>
</dbReference>
<keyword evidence="4" id="KW-1185">Reference proteome</keyword>
<dbReference type="PANTHER" id="PTHR38781:SF1">
    <property type="entry name" value="ANTITOXIN DINJ-RELATED"/>
    <property type="match status" value="1"/>
</dbReference>
<protein>
    <submittedName>
        <fullName evidence="3">Type II toxin-antitoxin system RelB/DinJ family antitoxin</fullName>
    </submittedName>
</protein>
<dbReference type="Pfam" id="PF04221">
    <property type="entry name" value="RelB"/>
    <property type="match status" value="1"/>
</dbReference>
<proteinExistence type="inferred from homology"/>
<reference evidence="3 4" key="1">
    <citation type="submission" date="2019-08" db="EMBL/GenBank/DDBJ databases">
        <title>In-depth cultivation of the pig gut microbiome towards novel bacterial diversity and tailored functional studies.</title>
        <authorList>
            <person name="Wylensek D."/>
            <person name="Hitch T.C.A."/>
            <person name="Clavel T."/>
        </authorList>
    </citation>
    <scope>NUCLEOTIDE SEQUENCE [LARGE SCALE GENOMIC DNA]</scope>
    <source>
        <strain evidence="3 4">WCA-693-APC-5D-A</strain>
    </source>
</reference>
<evidence type="ECO:0000313" key="3">
    <source>
        <dbReference type="EMBL" id="MSU07489.1"/>
    </source>
</evidence>